<dbReference type="AlphaFoldDB" id="A0A2A5T3H8"/>
<dbReference type="InterPro" id="IPR025668">
    <property type="entry name" value="Tnp_DDE_dom"/>
</dbReference>
<sequence length="61" mass="7337">MKSNLMKRWNRLMLRKRFVIETVLDQLKIYPKSSIFGTVVVSALWRGLSRIHFNQRSRSSR</sequence>
<name>A0A2A5T3H8_9GAMM</name>
<dbReference type="Pfam" id="PF13612">
    <property type="entry name" value="DDE_Tnp_1_3"/>
    <property type="match status" value="1"/>
</dbReference>
<reference evidence="3" key="1">
    <citation type="submission" date="2017-04" db="EMBL/GenBank/DDBJ databases">
        <title>Genome evolution of the luminous symbionts of deep sea anglerfish.</title>
        <authorList>
            <person name="Hendry T.A."/>
        </authorList>
    </citation>
    <scope>NUCLEOTIDE SEQUENCE [LARGE SCALE GENOMIC DNA]</scope>
</reference>
<dbReference type="Proteomes" id="UP000219020">
    <property type="component" value="Unassembled WGS sequence"/>
</dbReference>
<evidence type="ECO:0000259" key="1">
    <source>
        <dbReference type="Pfam" id="PF13612"/>
    </source>
</evidence>
<evidence type="ECO:0000313" key="2">
    <source>
        <dbReference type="EMBL" id="PCS22719.1"/>
    </source>
</evidence>
<feature type="domain" description="Transposase DDE" evidence="1">
    <location>
        <begin position="1"/>
        <end position="29"/>
    </location>
</feature>
<dbReference type="EMBL" id="NBYY01000015">
    <property type="protein sequence ID" value="PCS22719.1"/>
    <property type="molecule type" value="Genomic_DNA"/>
</dbReference>
<accession>A0A2A5T3H8</accession>
<protein>
    <recommendedName>
        <fullName evidence="1">Transposase DDE domain-containing protein</fullName>
    </recommendedName>
</protein>
<evidence type="ECO:0000313" key="3">
    <source>
        <dbReference type="Proteomes" id="UP000219020"/>
    </source>
</evidence>
<keyword evidence="3" id="KW-1185">Reference proteome</keyword>
<gene>
    <name evidence="2" type="ORF">BTN49_1677</name>
</gene>
<comment type="caution">
    <text evidence="2">The sequence shown here is derived from an EMBL/GenBank/DDBJ whole genome shotgun (WGS) entry which is preliminary data.</text>
</comment>
<organism evidence="2 3">
    <name type="scientific">Candidatus Enterovibrio escicola</name>
    <dbReference type="NCBI Taxonomy" id="1927127"/>
    <lineage>
        <taxon>Bacteria</taxon>
        <taxon>Pseudomonadati</taxon>
        <taxon>Pseudomonadota</taxon>
        <taxon>Gammaproteobacteria</taxon>
        <taxon>Vibrionales</taxon>
        <taxon>Vibrionaceae</taxon>
        <taxon>Enterovibrio</taxon>
    </lineage>
</organism>
<proteinExistence type="predicted"/>